<gene>
    <name evidence="2" type="ORF">JZ751_023182</name>
</gene>
<reference evidence="2" key="1">
    <citation type="thesis" date="2021" institute="BYU ScholarsArchive" country="Provo, UT, USA">
        <title>Applications of and Algorithms for Genome Assembly and Genomic Analyses with an Emphasis on Marine Teleosts.</title>
        <authorList>
            <person name="Pickett B.D."/>
        </authorList>
    </citation>
    <scope>NUCLEOTIDE SEQUENCE</scope>
    <source>
        <strain evidence="2">HI-2016</strain>
    </source>
</reference>
<keyword evidence="3" id="KW-1185">Reference proteome</keyword>
<feature type="region of interest" description="Disordered" evidence="1">
    <location>
        <begin position="1"/>
        <end position="58"/>
    </location>
</feature>
<evidence type="ECO:0000313" key="3">
    <source>
        <dbReference type="Proteomes" id="UP000824540"/>
    </source>
</evidence>
<evidence type="ECO:0000256" key="1">
    <source>
        <dbReference type="SAM" id="MobiDB-lite"/>
    </source>
</evidence>
<sequence>MALTKWQNPTPPANPPANDMRKQVVPAKVVRAGNPRPRRGGKVGDFGDANNWPTPGEIATKDMQIQSVTRTGSCNMLIRQVREVGPSRRSPGSLGGTIGLRNGQGLCQSELVFHATAQIHLTHSSSTAASSDRSLEPVQPADCWIDMYV</sequence>
<accession>A0A8T2PKZ2</accession>
<dbReference type="EMBL" id="JAFBMS010000006">
    <property type="protein sequence ID" value="KAG9351931.1"/>
    <property type="molecule type" value="Genomic_DNA"/>
</dbReference>
<name>A0A8T2PKZ2_9TELE</name>
<dbReference type="Proteomes" id="UP000824540">
    <property type="component" value="Unassembled WGS sequence"/>
</dbReference>
<proteinExistence type="predicted"/>
<organism evidence="2 3">
    <name type="scientific">Albula glossodonta</name>
    <name type="common">roundjaw bonefish</name>
    <dbReference type="NCBI Taxonomy" id="121402"/>
    <lineage>
        <taxon>Eukaryota</taxon>
        <taxon>Metazoa</taxon>
        <taxon>Chordata</taxon>
        <taxon>Craniata</taxon>
        <taxon>Vertebrata</taxon>
        <taxon>Euteleostomi</taxon>
        <taxon>Actinopterygii</taxon>
        <taxon>Neopterygii</taxon>
        <taxon>Teleostei</taxon>
        <taxon>Albuliformes</taxon>
        <taxon>Albulidae</taxon>
        <taxon>Albula</taxon>
    </lineage>
</organism>
<protein>
    <submittedName>
        <fullName evidence="2">Uncharacterized protein</fullName>
    </submittedName>
</protein>
<dbReference type="OrthoDB" id="8963500at2759"/>
<comment type="caution">
    <text evidence="2">The sequence shown here is derived from an EMBL/GenBank/DDBJ whole genome shotgun (WGS) entry which is preliminary data.</text>
</comment>
<evidence type="ECO:0000313" key="2">
    <source>
        <dbReference type="EMBL" id="KAG9351931.1"/>
    </source>
</evidence>
<dbReference type="AlphaFoldDB" id="A0A8T2PKZ2"/>